<comment type="caution">
    <text evidence="2">The sequence shown here is derived from an EMBL/GenBank/DDBJ whole genome shotgun (WGS) entry which is preliminary data.</text>
</comment>
<proteinExistence type="predicted"/>
<accession>A0AAN8KMN4</accession>
<dbReference type="AlphaFoldDB" id="A0AAN8KMN4"/>
<evidence type="ECO:0000313" key="3">
    <source>
        <dbReference type="Proteomes" id="UP001356427"/>
    </source>
</evidence>
<gene>
    <name evidence="2" type="ORF">J4Q44_G00360690</name>
</gene>
<protein>
    <submittedName>
        <fullName evidence="2">Uncharacterized protein</fullName>
    </submittedName>
</protein>
<feature type="region of interest" description="Disordered" evidence="1">
    <location>
        <begin position="26"/>
        <end position="62"/>
    </location>
</feature>
<dbReference type="EMBL" id="JAGTTL010000036">
    <property type="protein sequence ID" value="KAK6293743.1"/>
    <property type="molecule type" value="Genomic_DNA"/>
</dbReference>
<organism evidence="2 3">
    <name type="scientific">Coregonus suidteri</name>
    <dbReference type="NCBI Taxonomy" id="861788"/>
    <lineage>
        <taxon>Eukaryota</taxon>
        <taxon>Metazoa</taxon>
        <taxon>Chordata</taxon>
        <taxon>Craniata</taxon>
        <taxon>Vertebrata</taxon>
        <taxon>Euteleostomi</taxon>
        <taxon>Actinopterygii</taxon>
        <taxon>Neopterygii</taxon>
        <taxon>Teleostei</taxon>
        <taxon>Protacanthopterygii</taxon>
        <taxon>Salmoniformes</taxon>
        <taxon>Salmonidae</taxon>
        <taxon>Coregoninae</taxon>
        <taxon>Coregonus</taxon>
    </lineage>
</organism>
<evidence type="ECO:0000256" key="1">
    <source>
        <dbReference type="SAM" id="MobiDB-lite"/>
    </source>
</evidence>
<keyword evidence="3" id="KW-1185">Reference proteome</keyword>
<reference evidence="2 3" key="1">
    <citation type="submission" date="2021-04" db="EMBL/GenBank/DDBJ databases">
        <authorList>
            <person name="De Guttry C."/>
            <person name="Zahm M."/>
            <person name="Klopp C."/>
            <person name="Cabau C."/>
            <person name="Louis A."/>
            <person name="Berthelot C."/>
            <person name="Parey E."/>
            <person name="Roest Crollius H."/>
            <person name="Montfort J."/>
            <person name="Robinson-Rechavi M."/>
            <person name="Bucao C."/>
            <person name="Bouchez O."/>
            <person name="Gislard M."/>
            <person name="Lluch J."/>
            <person name="Milhes M."/>
            <person name="Lampietro C."/>
            <person name="Lopez Roques C."/>
            <person name="Donnadieu C."/>
            <person name="Braasch I."/>
            <person name="Desvignes T."/>
            <person name="Postlethwait J."/>
            <person name="Bobe J."/>
            <person name="Wedekind C."/>
            <person name="Guiguen Y."/>
        </authorList>
    </citation>
    <scope>NUCLEOTIDE SEQUENCE [LARGE SCALE GENOMIC DNA]</scope>
    <source>
        <strain evidence="2">Cs_M1</strain>
        <tissue evidence="2">Blood</tissue>
    </source>
</reference>
<evidence type="ECO:0000313" key="2">
    <source>
        <dbReference type="EMBL" id="KAK6293743.1"/>
    </source>
</evidence>
<dbReference type="Proteomes" id="UP001356427">
    <property type="component" value="Unassembled WGS sequence"/>
</dbReference>
<sequence length="84" mass="8576">MTPVLSQAHDYIIAGTCMTVGEMNYGPPHGPGHARPGKREVTPTGPASPECPGGGASSAGCSRCGHTEILLRPAGRHKQGDSVL</sequence>
<name>A0AAN8KMN4_9TELE</name>